<dbReference type="Proteomes" id="UP000004947">
    <property type="component" value="Unassembled WGS sequence"/>
</dbReference>
<dbReference type="EMBL" id="ABCK01000050">
    <property type="protein sequence ID" value="EDM24788.1"/>
    <property type="molecule type" value="Genomic_DNA"/>
</dbReference>
<evidence type="ECO:0000313" key="2">
    <source>
        <dbReference type="EMBL" id="EDM24788.1"/>
    </source>
</evidence>
<dbReference type="eggNOG" id="ENOG50323IW">
    <property type="taxonomic scope" value="Bacteria"/>
</dbReference>
<reference evidence="2 3" key="1">
    <citation type="journal article" date="2010" name="J. Bacteriol.">
        <title>Genome sequence of Lentisphaera araneosa HTCC2155T, the type species of the order Lentisphaerales in the phylum Lentisphaerae.</title>
        <authorList>
            <person name="Thrash J.C."/>
            <person name="Cho J.C."/>
            <person name="Vergin K.L."/>
            <person name="Morris R.M."/>
            <person name="Giovannoni S.J."/>
        </authorList>
    </citation>
    <scope>NUCLEOTIDE SEQUENCE [LARGE SCALE GENOMIC DNA]</scope>
    <source>
        <strain evidence="2 3">HTCC2155</strain>
    </source>
</reference>
<feature type="domain" description="DUF3859" evidence="1">
    <location>
        <begin position="5"/>
        <end position="126"/>
    </location>
</feature>
<dbReference type="Gene3D" id="2.60.40.2390">
    <property type="match status" value="1"/>
</dbReference>
<proteinExistence type="predicted"/>
<evidence type="ECO:0000259" key="1">
    <source>
        <dbReference type="Pfam" id="PF12975"/>
    </source>
</evidence>
<evidence type="ECO:0000313" key="3">
    <source>
        <dbReference type="Proteomes" id="UP000004947"/>
    </source>
</evidence>
<keyword evidence="3" id="KW-1185">Reference proteome</keyword>
<organism evidence="2 3">
    <name type="scientific">Lentisphaera araneosa HTCC2155</name>
    <dbReference type="NCBI Taxonomy" id="313628"/>
    <lineage>
        <taxon>Bacteria</taxon>
        <taxon>Pseudomonadati</taxon>
        <taxon>Lentisphaerota</taxon>
        <taxon>Lentisphaeria</taxon>
        <taxon>Lentisphaerales</taxon>
        <taxon>Lentisphaeraceae</taxon>
        <taxon>Lentisphaera</taxon>
    </lineage>
</organism>
<dbReference type="STRING" id="313628.LNTAR_03834"/>
<dbReference type="Pfam" id="PF12975">
    <property type="entry name" value="DUF3859"/>
    <property type="match status" value="1"/>
</dbReference>
<comment type="caution">
    <text evidence="2">The sequence shown here is derived from an EMBL/GenBank/DDBJ whole genome shotgun (WGS) entry which is preliminary data.</text>
</comment>
<dbReference type="AlphaFoldDB" id="A6DUA0"/>
<dbReference type="RefSeq" id="WP_007281383.1">
    <property type="nucleotide sequence ID" value="NZ_ABCK01000050.1"/>
</dbReference>
<accession>A6DUA0</accession>
<dbReference type="OrthoDB" id="9789349at2"/>
<name>A6DUA0_9BACT</name>
<protein>
    <recommendedName>
        <fullName evidence="1">DUF3859 domain-containing protein</fullName>
    </recommendedName>
</protein>
<dbReference type="InterPro" id="IPR024331">
    <property type="entry name" value="DUF3859"/>
</dbReference>
<gene>
    <name evidence="2" type="ORF">LNTAR_03834</name>
</gene>
<sequence>MARKKTTFKMLSYGVHSHWDKSSKELPKLKKFTWQIPARLNIEFGYVLNIKQARGKKLEFIIDHPDFIDEKTGDTAAPFRGEMYIRSNDWDFFLGDTLWSPIEDKVGTWTLTTKIEGETLVQKRFTITEDQGQFSDWKI</sequence>